<organism evidence="2 3">
    <name type="scientific">Chryseobacterium artocarpi</name>
    <dbReference type="NCBI Taxonomy" id="1414727"/>
    <lineage>
        <taxon>Bacteria</taxon>
        <taxon>Pseudomonadati</taxon>
        <taxon>Bacteroidota</taxon>
        <taxon>Flavobacteriia</taxon>
        <taxon>Flavobacteriales</taxon>
        <taxon>Weeksellaceae</taxon>
        <taxon>Chryseobacterium group</taxon>
        <taxon>Chryseobacterium</taxon>
    </lineage>
</organism>
<accession>A0A1B8ZC08</accession>
<evidence type="ECO:0000259" key="1">
    <source>
        <dbReference type="Pfam" id="PF14436"/>
    </source>
</evidence>
<dbReference type="InterPro" id="IPR029501">
    <property type="entry name" value="EndoU_bac"/>
</dbReference>
<reference evidence="2 3" key="1">
    <citation type="submission" date="2016-07" db="EMBL/GenBank/DDBJ databases">
        <authorList>
            <person name="Jeong J.-J."/>
            <person name="Kim D.W."/>
            <person name="Sang M.K."/>
            <person name="Choi I.-G."/>
            <person name="Kim K.D."/>
        </authorList>
    </citation>
    <scope>NUCLEOTIDE SEQUENCE [LARGE SCALE GENOMIC DNA]</scope>
    <source>
        <strain evidence="2 3">UTM-3</strain>
    </source>
</reference>
<evidence type="ECO:0000313" key="2">
    <source>
        <dbReference type="EMBL" id="OCA69066.1"/>
    </source>
</evidence>
<evidence type="ECO:0000313" key="3">
    <source>
        <dbReference type="Proteomes" id="UP000092651"/>
    </source>
</evidence>
<gene>
    <name evidence="2" type="ORF">BBI01_17800</name>
</gene>
<keyword evidence="3" id="KW-1185">Reference proteome</keyword>
<feature type="domain" description="Bacterial EndoU nuclease" evidence="1">
    <location>
        <begin position="97"/>
        <end position="213"/>
    </location>
</feature>
<dbReference type="Pfam" id="PF14436">
    <property type="entry name" value="EndoU_bacteria"/>
    <property type="match status" value="1"/>
</dbReference>
<name>A0A1B8ZC08_9FLAO</name>
<dbReference type="Proteomes" id="UP000092651">
    <property type="component" value="Unassembled WGS sequence"/>
</dbReference>
<dbReference type="EMBL" id="MAYH01000048">
    <property type="protein sequence ID" value="OCA69066.1"/>
    <property type="molecule type" value="Genomic_DNA"/>
</dbReference>
<dbReference type="GO" id="GO:0004519">
    <property type="term" value="F:endonuclease activity"/>
    <property type="evidence" value="ECO:0007669"/>
    <property type="project" value="InterPro"/>
</dbReference>
<sequence>MPYYIHKYLPSEHQDMLHGERIVEIEKAHPFESLNFEGPYNNLKDIKSDSTIYKNLLESNPRRAQKIFEEKFIVRVKNIIVFPDLKDNVFMGFIYKIMQHSLNGRISSDDVSGIHLISEKVKIIEVIKEELDLGIKKCIIEVFNERTGKWILKSEPTTFFPEHWDLQLLINECYFAFSTKIQINNYTFQGVTSQGITLEFIIKNGELRTVYPLIEHLN</sequence>
<dbReference type="AlphaFoldDB" id="A0A1B8ZC08"/>
<comment type="caution">
    <text evidence="2">The sequence shown here is derived from an EMBL/GenBank/DDBJ whole genome shotgun (WGS) entry which is preliminary data.</text>
</comment>
<proteinExistence type="predicted"/>
<dbReference type="OrthoDB" id="1441331at2"/>
<dbReference type="RefSeq" id="WP_065396165.1">
    <property type="nucleotide sequence ID" value="NZ_MAYH01000048.1"/>
</dbReference>
<protein>
    <recommendedName>
        <fullName evidence="1">Bacterial EndoU nuclease domain-containing protein</fullName>
    </recommendedName>
</protein>